<dbReference type="InterPro" id="IPR036249">
    <property type="entry name" value="Thioredoxin-like_sf"/>
</dbReference>
<dbReference type="GO" id="GO:0016853">
    <property type="term" value="F:isomerase activity"/>
    <property type="evidence" value="ECO:0007669"/>
    <property type="project" value="UniProtKB-KW"/>
</dbReference>
<organism evidence="3 4">
    <name type="scientific">Saccharomonospora cyanea NA-134</name>
    <dbReference type="NCBI Taxonomy" id="882082"/>
    <lineage>
        <taxon>Bacteria</taxon>
        <taxon>Bacillati</taxon>
        <taxon>Actinomycetota</taxon>
        <taxon>Actinomycetes</taxon>
        <taxon>Pseudonocardiales</taxon>
        <taxon>Pseudonocardiaceae</taxon>
        <taxon>Saccharomonospora</taxon>
    </lineage>
</organism>
<evidence type="ECO:0000256" key="1">
    <source>
        <dbReference type="SAM" id="MobiDB-lite"/>
    </source>
</evidence>
<keyword evidence="3" id="KW-0413">Isomerase</keyword>
<dbReference type="PANTHER" id="PTHR13887">
    <property type="entry name" value="GLUTATHIONE S-TRANSFERASE KAPPA"/>
    <property type="match status" value="1"/>
</dbReference>
<evidence type="ECO:0000313" key="4">
    <source>
        <dbReference type="Proteomes" id="UP000002791"/>
    </source>
</evidence>
<keyword evidence="4" id="KW-1185">Reference proteome</keyword>
<dbReference type="GO" id="GO:0016491">
    <property type="term" value="F:oxidoreductase activity"/>
    <property type="evidence" value="ECO:0007669"/>
    <property type="project" value="InterPro"/>
</dbReference>
<dbReference type="STRING" id="882082.SaccyDRAFT_2093"/>
<dbReference type="AlphaFoldDB" id="H5XMK6"/>
<reference evidence="3 4" key="1">
    <citation type="submission" date="2011-11" db="EMBL/GenBank/DDBJ databases">
        <title>The Noncontiguous Finished sequence of Saccharomonospora cyanea NA-134.</title>
        <authorList>
            <consortium name="US DOE Joint Genome Institute"/>
            <person name="Lucas S."/>
            <person name="Han J."/>
            <person name="Lapidus A."/>
            <person name="Cheng J.-F."/>
            <person name="Goodwin L."/>
            <person name="Pitluck S."/>
            <person name="Peters L."/>
            <person name="Ovchinnikova G."/>
            <person name="Lu M."/>
            <person name="Detter J.C."/>
            <person name="Han C."/>
            <person name="Tapia R."/>
            <person name="Land M."/>
            <person name="Hauser L."/>
            <person name="Kyrpides N."/>
            <person name="Ivanova N."/>
            <person name="Pagani I."/>
            <person name="Brambilla E.-M."/>
            <person name="Klenk H.-P."/>
            <person name="Woyke T."/>
        </authorList>
    </citation>
    <scope>NUCLEOTIDE SEQUENCE [LARGE SCALE GENOMIC DNA]</scope>
    <source>
        <strain evidence="3 4">NA-134</strain>
    </source>
</reference>
<name>H5XMK6_9PSEU</name>
<proteinExistence type="predicted"/>
<feature type="domain" description="DSBA-like thioredoxin" evidence="2">
    <location>
        <begin position="11"/>
        <end position="205"/>
    </location>
</feature>
<evidence type="ECO:0000313" key="3">
    <source>
        <dbReference type="EMBL" id="EHR60985.1"/>
    </source>
</evidence>
<dbReference type="PANTHER" id="PTHR13887:SF41">
    <property type="entry name" value="THIOREDOXIN SUPERFAMILY PROTEIN"/>
    <property type="match status" value="1"/>
</dbReference>
<dbReference type="Gene3D" id="3.40.30.10">
    <property type="entry name" value="Glutaredoxin"/>
    <property type="match status" value="1"/>
</dbReference>
<dbReference type="HOGENOM" id="CLU_069253_0_2_11"/>
<gene>
    <name evidence="3" type="ORF">SaccyDRAFT_2093</name>
</gene>
<dbReference type="eggNOG" id="COG2761">
    <property type="taxonomic scope" value="Bacteria"/>
</dbReference>
<sequence length="232" mass="25237">MVTDHSEQARTVDVVVDFVCVYCYLAFTRFRRAAQRYRDRGGTVRVRFRPFQLRPDASPDGEPVFAVHARERGEAFARRVAADTTIGTADGLDIRLGGAVFTNTADAHRLVATAAEQGLAEEMVQRLFRAYFADGVNIADAHVLDRLAAEVGVTPGTGDPGDPDALHRALAEVRASGVRTVPSFRFDDGTVLEGERTEDEFAAALSRTTSSARHRRAEPTSSQNRATSSGVL</sequence>
<dbReference type="EMBL" id="CM001440">
    <property type="protein sequence ID" value="EHR60985.1"/>
    <property type="molecule type" value="Genomic_DNA"/>
</dbReference>
<dbReference type="Proteomes" id="UP000002791">
    <property type="component" value="Chromosome"/>
</dbReference>
<dbReference type="Pfam" id="PF01323">
    <property type="entry name" value="DSBA"/>
    <property type="match status" value="1"/>
</dbReference>
<evidence type="ECO:0000259" key="2">
    <source>
        <dbReference type="Pfam" id="PF01323"/>
    </source>
</evidence>
<protein>
    <submittedName>
        <fullName evidence="3">Putative dithiol-disulfide isomerase involved in polyketide biosynthesis</fullName>
    </submittedName>
</protein>
<dbReference type="SUPFAM" id="SSF52833">
    <property type="entry name" value="Thioredoxin-like"/>
    <property type="match status" value="1"/>
</dbReference>
<feature type="region of interest" description="Disordered" evidence="1">
    <location>
        <begin position="205"/>
        <end position="232"/>
    </location>
</feature>
<feature type="compositionally biased region" description="Polar residues" evidence="1">
    <location>
        <begin position="219"/>
        <end position="232"/>
    </location>
</feature>
<dbReference type="InterPro" id="IPR001853">
    <property type="entry name" value="DSBA-like_thioredoxin_dom"/>
</dbReference>
<accession>H5XMK6</accession>